<dbReference type="RefSeq" id="WP_236027637.1">
    <property type="nucleotide sequence ID" value="NZ_CABWIL020000012.1"/>
</dbReference>
<keyword evidence="3" id="KW-0813">Transport</keyword>
<keyword evidence="4" id="KW-1134">Transmembrane beta strand</keyword>
<dbReference type="EMBL" id="CABWIL020000012">
    <property type="protein sequence ID" value="CAB3965886.1"/>
    <property type="molecule type" value="Genomic_DNA"/>
</dbReference>
<feature type="signal peptide" evidence="11">
    <location>
        <begin position="1"/>
        <end position="20"/>
    </location>
</feature>
<comment type="subunit">
    <text evidence="2">Homotrimer.</text>
</comment>
<dbReference type="InterPro" id="IPR033900">
    <property type="entry name" value="Gram_neg_porin_domain"/>
</dbReference>
<keyword evidence="7" id="KW-0406">Ion transport</keyword>
<reference evidence="13 14" key="1">
    <citation type="submission" date="2020-04" db="EMBL/GenBank/DDBJ databases">
        <authorList>
            <person name="Depoorter E."/>
        </authorList>
    </citation>
    <scope>NUCLEOTIDE SEQUENCE [LARGE SCALE GENOMIC DNA]</scope>
    <source>
        <strain evidence="13 14">BCC0217</strain>
    </source>
</reference>
<evidence type="ECO:0000256" key="6">
    <source>
        <dbReference type="ARBA" id="ARBA00022729"/>
    </source>
</evidence>
<dbReference type="PANTHER" id="PTHR34501">
    <property type="entry name" value="PROTEIN YDDL-RELATED"/>
    <property type="match status" value="1"/>
</dbReference>
<dbReference type="CDD" id="cd00342">
    <property type="entry name" value="gram_neg_porins"/>
    <property type="match status" value="1"/>
</dbReference>
<evidence type="ECO:0000256" key="8">
    <source>
        <dbReference type="ARBA" id="ARBA00023114"/>
    </source>
</evidence>
<dbReference type="Gene3D" id="2.40.160.10">
    <property type="entry name" value="Porin"/>
    <property type="match status" value="1"/>
</dbReference>
<evidence type="ECO:0000256" key="9">
    <source>
        <dbReference type="ARBA" id="ARBA00023136"/>
    </source>
</evidence>
<evidence type="ECO:0000313" key="13">
    <source>
        <dbReference type="EMBL" id="CAB3965886.1"/>
    </source>
</evidence>
<feature type="domain" description="Porin" evidence="12">
    <location>
        <begin position="9"/>
        <end position="326"/>
    </location>
</feature>
<gene>
    <name evidence="13" type="ORF">BLA3211_03646</name>
</gene>
<evidence type="ECO:0000256" key="10">
    <source>
        <dbReference type="ARBA" id="ARBA00023237"/>
    </source>
</evidence>
<evidence type="ECO:0000256" key="5">
    <source>
        <dbReference type="ARBA" id="ARBA00022692"/>
    </source>
</evidence>
<dbReference type="Proteomes" id="UP000494301">
    <property type="component" value="Unassembled WGS sequence"/>
</dbReference>
<keyword evidence="9" id="KW-0472">Membrane</keyword>
<keyword evidence="8" id="KW-0626">Porin</keyword>
<evidence type="ECO:0000256" key="2">
    <source>
        <dbReference type="ARBA" id="ARBA00011233"/>
    </source>
</evidence>
<accession>A0A6J5J2P1</accession>
<evidence type="ECO:0000256" key="4">
    <source>
        <dbReference type="ARBA" id="ARBA00022452"/>
    </source>
</evidence>
<keyword evidence="6 11" id="KW-0732">Signal</keyword>
<evidence type="ECO:0000256" key="7">
    <source>
        <dbReference type="ARBA" id="ARBA00023065"/>
    </source>
</evidence>
<dbReference type="InterPro" id="IPR050298">
    <property type="entry name" value="Gram-neg_bact_OMP"/>
</dbReference>
<evidence type="ECO:0000256" key="1">
    <source>
        <dbReference type="ARBA" id="ARBA00004571"/>
    </source>
</evidence>
<protein>
    <submittedName>
        <fullName evidence="13">Porin</fullName>
    </submittedName>
</protein>
<dbReference type="InterPro" id="IPR023614">
    <property type="entry name" value="Porin_dom_sf"/>
</dbReference>
<dbReference type="GO" id="GO:0006811">
    <property type="term" value="P:monoatomic ion transport"/>
    <property type="evidence" value="ECO:0007669"/>
    <property type="project" value="UniProtKB-KW"/>
</dbReference>
<dbReference type="GO" id="GO:0009279">
    <property type="term" value="C:cell outer membrane"/>
    <property type="evidence" value="ECO:0007669"/>
    <property type="project" value="UniProtKB-SubCell"/>
</dbReference>
<evidence type="ECO:0000313" key="14">
    <source>
        <dbReference type="Proteomes" id="UP000494301"/>
    </source>
</evidence>
<keyword evidence="10" id="KW-0998">Cell outer membrane</keyword>
<dbReference type="Pfam" id="PF13609">
    <property type="entry name" value="Porin_4"/>
    <property type="match status" value="1"/>
</dbReference>
<evidence type="ECO:0000256" key="11">
    <source>
        <dbReference type="SAM" id="SignalP"/>
    </source>
</evidence>
<keyword evidence="5" id="KW-0812">Transmembrane</keyword>
<comment type="subcellular location">
    <subcellularLocation>
        <location evidence="1">Cell outer membrane</location>
        <topology evidence="1">Multi-pass membrane protein</topology>
    </subcellularLocation>
</comment>
<dbReference type="PANTHER" id="PTHR34501:SF9">
    <property type="entry name" value="MAJOR OUTER MEMBRANE PROTEIN P.IA"/>
    <property type="match status" value="1"/>
</dbReference>
<feature type="chain" id="PRO_5027095815" evidence="11">
    <location>
        <begin position="21"/>
        <end position="357"/>
    </location>
</feature>
<organism evidence="13 14">
    <name type="scientific">Burkholderia aenigmatica</name>
    <dbReference type="NCBI Taxonomy" id="2015348"/>
    <lineage>
        <taxon>Bacteria</taxon>
        <taxon>Pseudomonadati</taxon>
        <taxon>Pseudomonadota</taxon>
        <taxon>Betaproteobacteria</taxon>
        <taxon>Burkholderiales</taxon>
        <taxon>Burkholderiaceae</taxon>
        <taxon>Burkholderia</taxon>
        <taxon>Burkholderia cepacia complex</taxon>
    </lineage>
</organism>
<name>A0A6J5J2P1_9BURK</name>
<dbReference type="GO" id="GO:0015288">
    <property type="term" value="F:porin activity"/>
    <property type="evidence" value="ECO:0007669"/>
    <property type="project" value="UniProtKB-KW"/>
</dbReference>
<dbReference type="SUPFAM" id="SSF56935">
    <property type="entry name" value="Porins"/>
    <property type="match status" value="1"/>
</dbReference>
<dbReference type="AlphaFoldDB" id="A0A6J5J2P1"/>
<proteinExistence type="predicted"/>
<dbReference type="GO" id="GO:0046930">
    <property type="term" value="C:pore complex"/>
    <property type="evidence" value="ECO:0007669"/>
    <property type="project" value="UniProtKB-KW"/>
</dbReference>
<sequence length="357" mass="38155">MKKTRWMAIAVMGVPLAAAAQSSVTLYGVLDAGVTFISNQGGNRNTVMSTGMQVPNLFGLQGSEDLGGGLKAIFKLEGQFGLENGQSIGGGTFGRQTYVGLASPWGTLTFGNQYEFMFESLSAKRLGQSLGYVSLYNLQQGPFQGLGTPYGGLDFNRVAGAFRVANAVKYVTPDYRGLDAGVMYGFGGVAGSFGTDSTISAGVNYANGPLGLNAAYTYAKDPSINNGRDGIRNWGLGGRYTIGKLQLDAMYTNTRNTFSNAHVDVYQAGIDYMFSPFTIVHGDYQYMKGNAQLGNNKAHQFGVTLDYWLSKRTDIYTNLVYQRASGNADANAWISGLSAPAAGGNQTAVRIGMRHLF</sequence>
<evidence type="ECO:0000259" key="12">
    <source>
        <dbReference type="Pfam" id="PF13609"/>
    </source>
</evidence>
<evidence type="ECO:0000256" key="3">
    <source>
        <dbReference type="ARBA" id="ARBA00022448"/>
    </source>
</evidence>